<accession>A0A0F9SR95</accession>
<name>A0A0F9SR95_9ZZZZ</name>
<evidence type="ECO:0008006" key="3">
    <source>
        <dbReference type="Google" id="ProtNLM"/>
    </source>
</evidence>
<keyword evidence="1" id="KW-1133">Transmembrane helix</keyword>
<feature type="transmembrane region" description="Helical" evidence="1">
    <location>
        <begin position="40"/>
        <end position="64"/>
    </location>
</feature>
<feature type="transmembrane region" description="Helical" evidence="1">
    <location>
        <begin position="360"/>
        <end position="383"/>
    </location>
</feature>
<organism evidence="2">
    <name type="scientific">marine sediment metagenome</name>
    <dbReference type="NCBI Taxonomy" id="412755"/>
    <lineage>
        <taxon>unclassified sequences</taxon>
        <taxon>metagenomes</taxon>
        <taxon>ecological metagenomes</taxon>
    </lineage>
</organism>
<evidence type="ECO:0000256" key="1">
    <source>
        <dbReference type="SAM" id="Phobius"/>
    </source>
</evidence>
<sequence>MFPEDPNIPGDEYIIKLMPLNQKSNQPTCQLENSSTTRKIVPAMTTPLASIFGSGFLVVVPVLASAVGPFALPTMVVVAVIAFLVGSIVRHNILCAESVLSKGSKRYTSLLERLSGIALVAAYVVSVCLYVHILSAFVLAYFEMDTVFNKSLLTTVIIGAITIVGVLGGLDPLERLERWALYVTLIILIALLIAFAIFDVNQFLAQGKFVLPVMPDRSAWEIATIVAGTLIIVQGFETTRYLGESYDAPTRIRASRWSQYFSLSVYVLFVALAQPIVPALNGDYGDNSLIILAATASLLMPVPLIVAASLSQFSAAVADTVAAAANMKEGSRQRIKLRWGYLLVGVAAMALAWSGSTFEIIALASRAFAFYYLLQCLVALSVCRNRRERLYFVVIALVLGFVMVFAVPAG</sequence>
<feature type="transmembrane region" description="Helical" evidence="1">
    <location>
        <begin position="337"/>
        <end position="354"/>
    </location>
</feature>
<comment type="caution">
    <text evidence="2">The sequence shown here is derived from an EMBL/GenBank/DDBJ whole genome shotgun (WGS) entry which is preliminary data.</text>
</comment>
<feature type="transmembrane region" description="Helical" evidence="1">
    <location>
        <begin position="70"/>
        <end position="93"/>
    </location>
</feature>
<feature type="transmembrane region" description="Helical" evidence="1">
    <location>
        <begin position="257"/>
        <end position="277"/>
    </location>
</feature>
<keyword evidence="1" id="KW-0472">Membrane</keyword>
<reference evidence="2" key="1">
    <citation type="journal article" date="2015" name="Nature">
        <title>Complex archaea that bridge the gap between prokaryotes and eukaryotes.</title>
        <authorList>
            <person name="Spang A."/>
            <person name="Saw J.H."/>
            <person name="Jorgensen S.L."/>
            <person name="Zaremba-Niedzwiedzka K."/>
            <person name="Martijn J."/>
            <person name="Lind A.E."/>
            <person name="van Eijk R."/>
            <person name="Schleper C."/>
            <person name="Guy L."/>
            <person name="Ettema T.J."/>
        </authorList>
    </citation>
    <scope>NUCLEOTIDE SEQUENCE</scope>
</reference>
<dbReference type="Gene3D" id="1.20.1740.10">
    <property type="entry name" value="Amino acid/polyamine transporter I"/>
    <property type="match status" value="1"/>
</dbReference>
<feature type="transmembrane region" description="Helical" evidence="1">
    <location>
        <begin position="179"/>
        <end position="198"/>
    </location>
</feature>
<gene>
    <name evidence="2" type="ORF">LCGC14_0420040</name>
</gene>
<evidence type="ECO:0000313" key="2">
    <source>
        <dbReference type="EMBL" id="KKN71535.1"/>
    </source>
</evidence>
<dbReference type="AlphaFoldDB" id="A0A0F9SR95"/>
<proteinExistence type="predicted"/>
<protein>
    <recommendedName>
        <fullName evidence="3">Amino acid transporter transmembrane domain-containing protein</fullName>
    </recommendedName>
</protein>
<feature type="transmembrane region" description="Helical" evidence="1">
    <location>
        <begin position="218"/>
        <end position="236"/>
    </location>
</feature>
<feature type="transmembrane region" description="Helical" evidence="1">
    <location>
        <begin position="148"/>
        <end position="167"/>
    </location>
</feature>
<feature type="transmembrane region" description="Helical" evidence="1">
    <location>
        <begin position="289"/>
        <end position="310"/>
    </location>
</feature>
<dbReference type="EMBL" id="LAZR01000382">
    <property type="protein sequence ID" value="KKN71535.1"/>
    <property type="molecule type" value="Genomic_DNA"/>
</dbReference>
<keyword evidence="1" id="KW-0812">Transmembrane</keyword>
<feature type="transmembrane region" description="Helical" evidence="1">
    <location>
        <begin position="114"/>
        <end position="142"/>
    </location>
</feature>
<feature type="transmembrane region" description="Helical" evidence="1">
    <location>
        <begin position="390"/>
        <end position="409"/>
    </location>
</feature>